<evidence type="ECO:0000256" key="2">
    <source>
        <dbReference type="ARBA" id="ARBA00022729"/>
    </source>
</evidence>
<dbReference type="GO" id="GO:1904680">
    <property type="term" value="F:peptide transmembrane transporter activity"/>
    <property type="evidence" value="ECO:0007669"/>
    <property type="project" value="TreeGrafter"/>
</dbReference>
<dbReference type="Gene3D" id="3.10.105.10">
    <property type="entry name" value="Dipeptide-binding Protein, Domain 3"/>
    <property type="match status" value="1"/>
</dbReference>
<gene>
    <name evidence="4" type="primary">dppA_4</name>
    <name evidence="4" type="ORF">NCTC9695_05732</name>
</gene>
<dbReference type="GO" id="GO:0042938">
    <property type="term" value="P:dipeptide transport"/>
    <property type="evidence" value="ECO:0007669"/>
    <property type="project" value="TreeGrafter"/>
</dbReference>
<name>A0A3S4HLU8_CHRVL</name>
<reference evidence="4 5" key="1">
    <citation type="submission" date="2018-12" db="EMBL/GenBank/DDBJ databases">
        <authorList>
            <consortium name="Pathogen Informatics"/>
        </authorList>
    </citation>
    <scope>NUCLEOTIDE SEQUENCE [LARGE SCALE GENOMIC DNA]</scope>
    <source>
        <strain evidence="4 5">NCTC9695</strain>
    </source>
</reference>
<organism evidence="4 5">
    <name type="scientific">Chromobacterium violaceum</name>
    <dbReference type="NCBI Taxonomy" id="536"/>
    <lineage>
        <taxon>Bacteria</taxon>
        <taxon>Pseudomonadati</taxon>
        <taxon>Pseudomonadota</taxon>
        <taxon>Betaproteobacteria</taxon>
        <taxon>Neisseriales</taxon>
        <taxon>Chromobacteriaceae</taxon>
        <taxon>Chromobacterium</taxon>
    </lineage>
</organism>
<evidence type="ECO:0000313" key="4">
    <source>
        <dbReference type="EMBL" id="VEB45222.1"/>
    </source>
</evidence>
<dbReference type="InterPro" id="IPR039424">
    <property type="entry name" value="SBP_5"/>
</dbReference>
<accession>A0A3S4HLU8</accession>
<evidence type="ECO:0000256" key="1">
    <source>
        <dbReference type="ARBA" id="ARBA00005695"/>
    </source>
</evidence>
<dbReference type="GO" id="GO:0030288">
    <property type="term" value="C:outer membrane-bounded periplasmic space"/>
    <property type="evidence" value="ECO:0007669"/>
    <property type="project" value="TreeGrafter"/>
</dbReference>
<evidence type="ECO:0000313" key="5">
    <source>
        <dbReference type="Proteomes" id="UP000275777"/>
    </source>
</evidence>
<dbReference type="SUPFAM" id="SSF53850">
    <property type="entry name" value="Periplasmic binding protein-like II"/>
    <property type="match status" value="1"/>
</dbReference>
<dbReference type="PANTHER" id="PTHR30290">
    <property type="entry name" value="PERIPLASMIC BINDING COMPONENT OF ABC TRANSPORTER"/>
    <property type="match status" value="1"/>
</dbReference>
<dbReference type="Gene3D" id="3.40.190.10">
    <property type="entry name" value="Periplasmic binding protein-like II"/>
    <property type="match status" value="1"/>
</dbReference>
<dbReference type="EMBL" id="LR134182">
    <property type="protein sequence ID" value="VEB45222.1"/>
    <property type="molecule type" value="Genomic_DNA"/>
</dbReference>
<dbReference type="AlphaFoldDB" id="A0A3S4HLU8"/>
<dbReference type="PANTHER" id="PTHR30290:SF38">
    <property type="entry name" value="D,D-DIPEPTIDE-BINDING PERIPLASMIC PROTEIN DDPA-RELATED"/>
    <property type="match status" value="1"/>
</dbReference>
<proteinExistence type="inferred from homology"/>
<dbReference type="InterPro" id="IPR000914">
    <property type="entry name" value="SBP_5_dom"/>
</dbReference>
<sequence length="197" mass="22669">MNPFPPSTWSWNPRTRNEYDPAKAKALLAKAGYPDGFTVNLWALPVQRPTNPNGKLMAQMIQQDWARIGVKANIQSYEWGEYLKRAGAGEHDVYMSGLTSNSGDPDDFLWNSLSCSVSKGGQRFCNAEFERLLQLGRQTTDQKQRTQYYLKAQEIFKRERPWITIAHSRIYIPLRANVQGFIMNPNGSFDFEDVWLK</sequence>
<dbReference type="Pfam" id="PF00496">
    <property type="entry name" value="SBP_bac_5"/>
    <property type="match status" value="1"/>
</dbReference>
<protein>
    <submittedName>
        <fullName evidence="4">Dipeptide-binding protein</fullName>
    </submittedName>
</protein>
<evidence type="ECO:0000259" key="3">
    <source>
        <dbReference type="Pfam" id="PF00496"/>
    </source>
</evidence>
<comment type="similarity">
    <text evidence="1">Belongs to the bacterial solute-binding protein 5 family.</text>
</comment>
<dbReference type="Proteomes" id="UP000275777">
    <property type="component" value="Chromosome"/>
</dbReference>
<feature type="domain" description="Solute-binding protein family 5" evidence="3">
    <location>
        <begin position="3"/>
        <end position="117"/>
    </location>
</feature>
<keyword evidence="2" id="KW-0732">Signal</keyword>